<dbReference type="Gene3D" id="3.40.50.300">
    <property type="entry name" value="P-loop containing nucleotide triphosphate hydrolases"/>
    <property type="match status" value="1"/>
</dbReference>
<evidence type="ECO:0000256" key="4">
    <source>
        <dbReference type="ARBA" id="ARBA00022840"/>
    </source>
</evidence>
<keyword evidence="4" id="KW-0067">ATP-binding</keyword>
<evidence type="ECO:0000256" key="3">
    <source>
        <dbReference type="ARBA" id="ARBA00022748"/>
    </source>
</evidence>
<keyword evidence="5" id="KW-1278">Translocase</keyword>
<dbReference type="InterPro" id="IPR027417">
    <property type="entry name" value="P-loop_NTPase"/>
</dbReference>
<keyword evidence="9" id="KW-0378">Hydrolase</keyword>
<dbReference type="PATRIC" id="fig|431306.5.peg.237"/>
<keyword evidence="1" id="KW-0813">Transport</keyword>
<dbReference type="PANTHER" id="PTHR43499:SF1">
    <property type="entry name" value="ABC TRANSPORTER I FAMILY MEMBER 1"/>
    <property type="match status" value="1"/>
</dbReference>
<feature type="domain" description="ABC transporter" evidence="8">
    <location>
        <begin position="74"/>
        <end position="284"/>
    </location>
</feature>
<accession>A0A0U5F144</accession>
<evidence type="ECO:0000256" key="5">
    <source>
        <dbReference type="ARBA" id="ARBA00022967"/>
    </source>
</evidence>
<dbReference type="InterPro" id="IPR003439">
    <property type="entry name" value="ABC_transporter-like_ATP-bd"/>
</dbReference>
<dbReference type="GO" id="GO:0017004">
    <property type="term" value="P:cytochrome complex assembly"/>
    <property type="evidence" value="ECO:0007669"/>
    <property type="project" value="UniProtKB-KW"/>
</dbReference>
<keyword evidence="2" id="KW-0547">Nucleotide-binding</keyword>
<evidence type="ECO:0000256" key="7">
    <source>
        <dbReference type="SAM" id="MobiDB-lite"/>
    </source>
</evidence>
<dbReference type="EC" id="3.6.3.41" evidence="9"/>
<evidence type="ECO:0000256" key="1">
    <source>
        <dbReference type="ARBA" id="ARBA00022448"/>
    </source>
</evidence>
<dbReference type="SUPFAM" id="SSF52540">
    <property type="entry name" value="P-loop containing nucleoside triphosphate hydrolases"/>
    <property type="match status" value="1"/>
</dbReference>
<dbReference type="STRING" id="431306.AGA_288"/>
<dbReference type="AlphaFoldDB" id="A0A0U5F144"/>
<evidence type="ECO:0000256" key="2">
    <source>
        <dbReference type="ARBA" id="ARBA00022741"/>
    </source>
</evidence>
<evidence type="ECO:0000259" key="8">
    <source>
        <dbReference type="PROSITE" id="PS50893"/>
    </source>
</evidence>
<name>A0A0U5F144_9PROT</name>
<evidence type="ECO:0000313" key="9">
    <source>
        <dbReference type="EMBL" id="CEF53568.1"/>
    </source>
</evidence>
<reference evidence="10" key="1">
    <citation type="submission" date="2014-09" db="EMBL/GenBank/DDBJ databases">
        <authorList>
            <person name="Illeghems K.G."/>
        </authorList>
    </citation>
    <scope>NUCLEOTIDE SEQUENCE [LARGE SCALE GENOMIC DNA]</scope>
    <source>
        <strain evidence="10">LMG 23848T</strain>
    </source>
</reference>
<dbReference type="GO" id="GO:0005524">
    <property type="term" value="F:ATP binding"/>
    <property type="evidence" value="ECO:0007669"/>
    <property type="project" value="UniProtKB-KW"/>
</dbReference>
<keyword evidence="3" id="KW-0201">Cytochrome c-type biogenesis</keyword>
<dbReference type="Pfam" id="PF00005">
    <property type="entry name" value="ABC_tran"/>
    <property type="match status" value="1"/>
</dbReference>
<dbReference type="PROSITE" id="PS50893">
    <property type="entry name" value="ABC_TRANSPORTER_2"/>
    <property type="match status" value="1"/>
</dbReference>
<dbReference type="InterPro" id="IPR003593">
    <property type="entry name" value="AAA+_ATPase"/>
</dbReference>
<keyword evidence="6" id="KW-0472">Membrane</keyword>
<dbReference type="Proteomes" id="UP000068250">
    <property type="component" value="Chromosome I"/>
</dbReference>
<evidence type="ECO:0000313" key="10">
    <source>
        <dbReference type="Proteomes" id="UP000068250"/>
    </source>
</evidence>
<dbReference type="InterPro" id="IPR005895">
    <property type="entry name" value="ABC_transptr_haem_export_CcmA"/>
</dbReference>
<dbReference type="NCBIfam" id="TIGR01189">
    <property type="entry name" value="ccmA"/>
    <property type="match status" value="1"/>
</dbReference>
<proteinExistence type="predicted"/>
<dbReference type="EMBL" id="LN609302">
    <property type="protein sequence ID" value="CEF53568.1"/>
    <property type="molecule type" value="Genomic_DNA"/>
</dbReference>
<feature type="region of interest" description="Disordered" evidence="7">
    <location>
        <begin position="1"/>
        <end position="34"/>
    </location>
</feature>
<dbReference type="GO" id="GO:0016887">
    <property type="term" value="F:ATP hydrolysis activity"/>
    <property type="evidence" value="ECO:0007669"/>
    <property type="project" value="InterPro"/>
</dbReference>
<dbReference type="SMART" id="SM00382">
    <property type="entry name" value="AAA"/>
    <property type="match status" value="1"/>
</dbReference>
<evidence type="ECO:0000256" key="6">
    <source>
        <dbReference type="ARBA" id="ARBA00023136"/>
    </source>
</evidence>
<feature type="compositionally biased region" description="Basic and acidic residues" evidence="7">
    <location>
        <begin position="1"/>
        <end position="10"/>
    </location>
</feature>
<gene>
    <name evidence="9" type="primary">ccmA</name>
    <name evidence="9" type="ORF">AGA_288</name>
</gene>
<organism evidence="9 10">
    <name type="scientific">Acetobacter ghanensis</name>
    <dbReference type="NCBI Taxonomy" id="431306"/>
    <lineage>
        <taxon>Bacteria</taxon>
        <taxon>Pseudomonadati</taxon>
        <taxon>Pseudomonadota</taxon>
        <taxon>Alphaproteobacteria</taxon>
        <taxon>Acetobacterales</taxon>
        <taxon>Acetobacteraceae</taxon>
        <taxon>Acetobacter</taxon>
    </lineage>
</organism>
<protein>
    <submittedName>
        <fullName evidence="9">Heme exporter protein A</fullName>
        <ecNumber evidence="9">3.6.3.41</ecNumber>
    </submittedName>
</protein>
<dbReference type="PANTHER" id="PTHR43499">
    <property type="entry name" value="ABC TRANSPORTER I FAMILY MEMBER 1"/>
    <property type="match status" value="1"/>
</dbReference>
<sequence>MRVRSSDNRLDIPLGLEHTGTDKRHKRGNDHDRASNPAFCVITVTKRRSPISVSQSSTGANAAPAPALATAPLLAADSLCIFRGDRLVLDGVSLRLNAGDAMLLTGPNGAGKSTLLRVLAGLRKPDSGLLTWNGQSIFDDRAAHAERVAYIGHQDALKPGLTVTENLRLFTRPGANMAEALEAMDLLPLANLPARLLSAGQKRRTALARVLLAQAPLWLLDEPSLGLDSAAITLLGNAMTAHRARGGMLIATTHVPLPLDNSCALALPGATDHRPFAAYEEGDGA</sequence>
<dbReference type="GO" id="GO:0022857">
    <property type="term" value="F:transmembrane transporter activity"/>
    <property type="evidence" value="ECO:0007669"/>
    <property type="project" value="InterPro"/>
</dbReference>